<evidence type="ECO:0000313" key="2">
    <source>
        <dbReference type="Proteomes" id="UP000825729"/>
    </source>
</evidence>
<dbReference type="EMBL" id="JAINDJ010000003">
    <property type="protein sequence ID" value="KAG9453821.1"/>
    <property type="molecule type" value="Genomic_DNA"/>
</dbReference>
<accession>A0AAV7F0V2</accession>
<comment type="caution">
    <text evidence="1">The sequence shown here is derived from an EMBL/GenBank/DDBJ whole genome shotgun (WGS) entry which is preliminary data.</text>
</comment>
<evidence type="ECO:0000313" key="1">
    <source>
        <dbReference type="EMBL" id="KAG9453821.1"/>
    </source>
</evidence>
<gene>
    <name evidence="1" type="ORF">H6P81_006725</name>
</gene>
<dbReference type="Proteomes" id="UP000825729">
    <property type="component" value="Unassembled WGS sequence"/>
</dbReference>
<name>A0AAV7F0V2_ARIFI</name>
<protein>
    <submittedName>
        <fullName evidence="1">Uncharacterized protein</fullName>
    </submittedName>
</protein>
<sequence>MTEFHKIYPVSSPDITVTCNSSFNRLLHDDDRPWRLAVSACPDRWKSPRLGTTTGSLLSHSSRILPASLGEDGFHFISRRRSISFHFPQKIDFISQAKIIFWRARAHNSFILHVGSHQVPVTLRLNWCFGLEVKVVGRANDMLIQMRNTFGSSDCKLLCINSAESGVKERERNPWLPYVASEEVFGPDQPIALKLLGSEKSFQAIEGKFATSQKRLLASTNQPSFLSLKDLAEEKKLNEDAQTQLLDSYNVKAAETVVVDQATSNNKP</sequence>
<reference evidence="1 2" key="1">
    <citation type="submission" date="2021-07" db="EMBL/GenBank/DDBJ databases">
        <title>The Aristolochia fimbriata genome: insights into angiosperm evolution, floral development and chemical biosynthesis.</title>
        <authorList>
            <person name="Jiao Y."/>
        </authorList>
    </citation>
    <scope>NUCLEOTIDE SEQUENCE [LARGE SCALE GENOMIC DNA]</scope>
    <source>
        <strain evidence="1">IBCAS-2021</strain>
        <tissue evidence="1">Leaf</tissue>
    </source>
</reference>
<organism evidence="1 2">
    <name type="scientific">Aristolochia fimbriata</name>
    <name type="common">White veined hardy Dutchman's pipe vine</name>
    <dbReference type="NCBI Taxonomy" id="158543"/>
    <lineage>
        <taxon>Eukaryota</taxon>
        <taxon>Viridiplantae</taxon>
        <taxon>Streptophyta</taxon>
        <taxon>Embryophyta</taxon>
        <taxon>Tracheophyta</taxon>
        <taxon>Spermatophyta</taxon>
        <taxon>Magnoliopsida</taxon>
        <taxon>Magnoliidae</taxon>
        <taxon>Piperales</taxon>
        <taxon>Aristolochiaceae</taxon>
        <taxon>Aristolochia</taxon>
    </lineage>
</organism>
<proteinExistence type="predicted"/>
<dbReference type="AlphaFoldDB" id="A0AAV7F0V2"/>
<keyword evidence="2" id="KW-1185">Reference proteome</keyword>